<dbReference type="Pfam" id="PF08448">
    <property type="entry name" value="PAS_4"/>
    <property type="match status" value="1"/>
</dbReference>
<proteinExistence type="predicted"/>
<dbReference type="Proteomes" id="UP000035265">
    <property type="component" value="Unassembled WGS sequence"/>
</dbReference>
<comment type="caution">
    <text evidence="3">The sequence shown here is derived from an EMBL/GenBank/DDBJ whole genome shotgun (WGS) entry which is preliminary data.</text>
</comment>
<dbReference type="Pfam" id="PF07228">
    <property type="entry name" value="SpoIIE"/>
    <property type="match status" value="1"/>
</dbReference>
<reference evidence="3 4" key="1">
    <citation type="submission" date="2014-05" db="EMBL/GenBank/DDBJ databases">
        <title>Cellulosimicrobium funkei U11 genome.</title>
        <authorList>
            <person name="Hu C."/>
            <person name="Gong Y."/>
            <person name="Wan W."/>
            <person name="Jiang M."/>
        </authorList>
    </citation>
    <scope>NUCLEOTIDE SEQUENCE [LARGE SCALE GENOMIC DNA]</scope>
    <source>
        <strain evidence="3 4">U11</strain>
    </source>
</reference>
<protein>
    <recommendedName>
        <fullName evidence="2">PPM-type phosphatase domain-containing protein</fullName>
    </recommendedName>
</protein>
<dbReference type="RefSeq" id="WP_047234330.1">
    <property type="nucleotide sequence ID" value="NZ_JNBQ01000040.1"/>
</dbReference>
<evidence type="ECO:0000313" key="4">
    <source>
        <dbReference type="Proteomes" id="UP000035265"/>
    </source>
</evidence>
<keyword evidence="4" id="KW-1185">Reference proteome</keyword>
<dbReference type="InterPro" id="IPR000014">
    <property type="entry name" value="PAS"/>
</dbReference>
<organism evidence="3 4">
    <name type="scientific">Cellulosimicrobium funkei</name>
    <dbReference type="NCBI Taxonomy" id="264251"/>
    <lineage>
        <taxon>Bacteria</taxon>
        <taxon>Bacillati</taxon>
        <taxon>Actinomycetota</taxon>
        <taxon>Actinomycetes</taxon>
        <taxon>Micrococcales</taxon>
        <taxon>Promicromonosporaceae</taxon>
        <taxon>Cellulosimicrobium</taxon>
    </lineage>
</organism>
<dbReference type="PANTHER" id="PTHR43156">
    <property type="entry name" value="STAGE II SPORULATION PROTEIN E-RELATED"/>
    <property type="match status" value="1"/>
</dbReference>
<dbReference type="SUPFAM" id="SSF55785">
    <property type="entry name" value="PYP-like sensor domain (PAS domain)"/>
    <property type="match status" value="1"/>
</dbReference>
<dbReference type="InterPro" id="IPR036457">
    <property type="entry name" value="PPM-type-like_dom_sf"/>
</dbReference>
<dbReference type="InterPro" id="IPR052016">
    <property type="entry name" value="Bact_Sigma-Reg"/>
</dbReference>
<gene>
    <name evidence="3" type="ORF">FB00_18630</name>
</gene>
<evidence type="ECO:0000259" key="2">
    <source>
        <dbReference type="SMART" id="SM00331"/>
    </source>
</evidence>
<dbReference type="GO" id="GO:0016791">
    <property type="term" value="F:phosphatase activity"/>
    <property type="evidence" value="ECO:0007669"/>
    <property type="project" value="TreeGrafter"/>
</dbReference>
<dbReference type="InterPro" id="IPR001932">
    <property type="entry name" value="PPM-type_phosphatase-like_dom"/>
</dbReference>
<dbReference type="InterPro" id="IPR013656">
    <property type="entry name" value="PAS_4"/>
</dbReference>
<name>A0A0H2KN25_9MICO</name>
<evidence type="ECO:0000313" key="3">
    <source>
        <dbReference type="EMBL" id="KLN33269.1"/>
    </source>
</evidence>
<dbReference type="EMBL" id="JNBQ01000040">
    <property type="protein sequence ID" value="KLN33269.1"/>
    <property type="molecule type" value="Genomic_DNA"/>
</dbReference>
<keyword evidence="1" id="KW-0378">Hydrolase</keyword>
<dbReference type="InterPro" id="IPR035965">
    <property type="entry name" value="PAS-like_dom_sf"/>
</dbReference>
<dbReference type="PANTHER" id="PTHR43156:SF2">
    <property type="entry name" value="STAGE II SPORULATION PROTEIN E"/>
    <property type="match status" value="1"/>
</dbReference>
<dbReference type="CDD" id="cd00130">
    <property type="entry name" value="PAS"/>
    <property type="match status" value="1"/>
</dbReference>
<dbReference type="STRING" id="264251.FB00_18630"/>
<accession>A0A0H2KN25</accession>
<dbReference type="Gene3D" id="3.30.450.20">
    <property type="entry name" value="PAS domain"/>
    <property type="match status" value="1"/>
</dbReference>
<feature type="domain" description="PPM-type phosphatase" evidence="2">
    <location>
        <begin position="213"/>
        <end position="429"/>
    </location>
</feature>
<dbReference type="SMART" id="SM00331">
    <property type="entry name" value="PP2C_SIG"/>
    <property type="match status" value="1"/>
</dbReference>
<sequence length="447" mass="46767">MAGNQGGAVRTPRDADGATGPVDYHAVFSVLTAPKAVLSPDLTVLDANESLLRTIDLPASAVVGRRYLDVFPAHGPDGSSVERVVRSLERVARTGRLEMIGPHRYDLRRSDGGWTERWWITTNLPVLDAGGRVSAVVHRAEDVTSVVLARGLAAPETSRGEVTACPDEMSLVDRALLLGSSVDRYAEVITRERRAALALQDSVLTPPPDIPGLTIDVRYRPAVPEVHLGGDWYDAFAHPDGDTTVVVGDVTGHDVAAAAHMGHLRGVLRSVAFATDAGPAAALDAAEATAEGLGLQALATVAVARIGAPGPGGRRGLCWASAGHVPPVVRRADGTAHLLEARPAPMLGIGLGGGRAEHEASLGPGDALVLYTDGLVERRDRSLRDVLDELPARVEALGDVPPHELLDALLADLVPHGAQDDVAMVLVHVDAVADGRPDPDEGPPADL</sequence>
<dbReference type="PATRIC" id="fig|264251.5.peg.3777"/>
<dbReference type="AlphaFoldDB" id="A0A0H2KN25"/>
<dbReference type="SUPFAM" id="SSF81606">
    <property type="entry name" value="PP2C-like"/>
    <property type="match status" value="1"/>
</dbReference>
<evidence type="ECO:0000256" key="1">
    <source>
        <dbReference type="ARBA" id="ARBA00022801"/>
    </source>
</evidence>
<dbReference type="Gene3D" id="3.60.40.10">
    <property type="entry name" value="PPM-type phosphatase domain"/>
    <property type="match status" value="1"/>
</dbReference>